<reference evidence="4 5" key="1">
    <citation type="journal article" date="2018" name="Int. J. Syst. Evol. Microbiol.">
        <title>Paraburkholderia azotifigens sp. nov., a nitrogen-fixing bacterium isolated from paddy soil.</title>
        <authorList>
            <person name="Choi G.M."/>
            <person name="Im W.T."/>
        </authorList>
    </citation>
    <scope>NUCLEOTIDE SEQUENCE [LARGE SCALE GENOMIC DNA]</scope>
    <source>
        <strain evidence="4 5">NF 2-5-3</strain>
    </source>
</reference>
<evidence type="ECO:0000313" key="6">
    <source>
        <dbReference type="Proteomes" id="UP001481677"/>
    </source>
</evidence>
<evidence type="ECO:0000313" key="5">
    <source>
        <dbReference type="Proteomes" id="UP000321776"/>
    </source>
</evidence>
<dbReference type="SMART" id="SM00698">
    <property type="entry name" value="MORN"/>
    <property type="match status" value="3"/>
</dbReference>
<proteinExistence type="predicted"/>
<evidence type="ECO:0000313" key="3">
    <source>
        <dbReference type="EMBL" id="MEM5344274.1"/>
    </source>
</evidence>
<evidence type="ECO:0000256" key="1">
    <source>
        <dbReference type="ARBA" id="ARBA00022737"/>
    </source>
</evidence>
<dbReference type="EMBL" id="JAZHGA010000032">
    <property type="protein sequence ID" value="MEM5344274.1"/>
    <property type="molecule type" value="Genomic_DNA"/>
</dbReference>
<protein>
    <recommendedName>
        <fullName evidence="7">MORN repeat-containing protein</fullName>
    </recommendedName>
</protein>
<evidence type="ECO:0000256" key="2">
    <source>
        <dbReference type="SAM" id="SignalP"/>
    </source>
</evidence>
<reference evidence="4" key="2">
    <citation type="submission" date="2019-08" db="EMBL/GenBank/DDBJ databases">
        <authorList>
            <person name="Im W.-T."/>
        </authorList>
    </citation>
    <scope>NUCLEOTIDE SEQUENCE</scope>
    <source>
        <strain evidence="4">NF 2-5-3</strain>
    </source>
</reference>
<dbReference type="PANTHER" id="PTHR23084">
    <property type="entry name" value="PHOSPHATIDYLINOSITOL-4-PHOSPHATE 5-KINASE RELATED"/>
    <property type="match status" value="1"/>
</dbReference>
<dbReference type="Proteomes" id="UP000321776">
    <property type="component" value="Unassembled WGS sequence"/>
</dbReference>
<dbReference type="RefSeq" id="WP_147236523.1">
    <property type="nucleotide sequence ID" value="NZ_JAZHFZ010000078.1"/>
</dbReference>
<feature type="chain" id="PRO_5023052408" description="MORN repeat-containing protein" evidence="2">
    <location>
        <begin position="38"/>
        <end position="278"/>
    </location>
</feature>
<comment type="caution">
    <text evidence="4">The sequence shown here is derived from an EMBL/GenBank/DDBJ whole genome shotgun (WGS) entry which is preliminary data.</text>
</comment>
<dbReference type="EMBL" id="VOQS01000003">
    <property type="protein sequence ID" value="TXC84505.1"/>
    <property type="molecule type" value="Genomic_DNA"/>
</dbReference>
<sequence>MWMLMLRSGKISRIDGQRGVKLLFLFWLACSSLVASAAGESQVSATADATPDCRLIDSQDWPSHQYQGPCLKGLSDGAGVVRFANGDELRGQFKQGQLVGDKGEIHYANGDRYAGGIKAGLPDGEGIYTWRNGDTYKGLFESGKKVGTGQYTEAQSGRQFQARYQNDFLQELNQASTSALATPAQEDNTLPEAFRRTLKPGDQTNLGLVIEIKRKDGLVLVQAEETGLFGIPRYNYQQQRSGVDYALAPQVAQRWVKLSEIFPPTSRVRPEQNSMPYR</sequence>
<dbReference type="PANTHER" id="PTHR23084:SF263">
    <property type="entry name" value="MORN REPEAT-CONTAINING PROTEIN 1"/>
    <property type="match status" value="1"/>
</dbReference>
<evidence type="ECO:0000313" key="4">
    <source>
        <dbReference type="EMBL" id="TXC84505.1"/>
    </source>
</evidence>
<reference evidence="3 6" key="3">
    <citation type="submission" date="2024-01" db="EMBL/GenBank/DDBJ databases">
        <title>The diversity of rhizobia nodulating Mimosa spp. in eleven states of Brazil covering several biomes is determined by host plant, location, and edaphic factors.</title>
        <authorList>
            <person name="Rouws L."/>
            <person name="Barauna A."/>
            <person name="Beukes C."/>
            <person name="De Faria S.M."/>
            <person name="Gross E."/>
            <person name="Dos Reis Junior F.B."/>
            <person name="Simon M."/>
            <person name="Maluk M."/>
            <person name="Odee D.W."/>
            <person name="Kenicer G."/>
            <person name="Young J.P.W."/>
            <person name="Reis V.M."/>
            <person name="Zilli J."/>
            <person name="James E.K."/>
        </authorList>
    </citation>
    <scope>NUCLEOTIDE SEQUENCE [LARGE SCALE GENOMIC DNA]</scope>
    <source>
        <strain evidence="3 6">JPY530</strain>
    </source>
</reference>
<dbReference type="Gene3D" id="2.20.110.10">
    <property type="entry name" value="Histone H3 K4-specific methyltransferase SET7/9 N-terminal domain"/>
    <property type="match status" value="1"/>
</dbReference>
<gene>
    <name evidence="4" type="ORF">FRZ40_29995</name>
    <name evidence="3" type="ORF">V4C56_32205</name>
</gene>
<name>A0A5C6VLU4_9BURK</name>
<dbReference type="SUPFAM" id="SSF82185">
    <property type="entry name" value="Histone H3 K4-specific methyltransferase SET7/9 N-terminal domain"/>
    <property type="match status" value="1"/>
</dbReference>
<organism evidence="4 5">
    <name type="scientific">Paraburkholderia azotifigens</name>
    <dbReference type="NCBI Taxonomy" id="2057004"/>
    <lineage>
        <taxon>Bacteria</taxon>
        <taxon>Pseudomonadati</taxon>
        <taxon>Pseudomonadota</taxon>
        <taxon>Betaproteobacteria</taxon>
        <taxon>Burkholderiales</taxon>
        <taxon>Burkholderiaceae</taxon>
        <taxon>Paraburkholderia</taxon>
    </lineage>
</organism>
<dbReference type="Proteomes" id="UP001481677">
    <property type="component" value="Unassembled WGS sequence"/>
</dbReference>
<keyword evidence="1" id="KW-0677">Repeat</keyword>
<accession>A0A5C6VLU4</accession>
<keyword evidence="6" id="KW-1185">Reference proteome</keyword>
<evidence type="ECO:0008006" key="7">
    <source>
        <dbReference type="Google" id="ProtNLM"/>
    </source>
</evidence>
<dbReference type="Pfam" id="PF02493">
    <property type="entry name" value="MORN"/>
    <property type="match status" value="3"/>
</dbReference>
<feature type="signal peptide" evidence="2">
    <location>
        <begin position="1"/>
        <end position="37"/>
    </location>
</feature>
<keyword evidence="2" id="KW-0732">Signal</keyword>
<dbReference type="AlphaFoldDB" id="A0A5C6VLU4"/>
<dbReference type="InterPro" id="IPR003409">
    <property type="entry name" value="MORN"/>
</dbReference>